<dbReference type="SUPFAM" id="SSF48403">
    <property type="entry name" value="Ankyrin repeat"/>
    <property type="match status" value="1"/>
</dbReference>
<evidence type="ECO:0000259" key="2">
    <source>
        <dbReference type="PROSITE" id="PS50011"/>
    </source>
</evidence>
<feature type="repeat" description="ANK" evidence="1">
    <location>
        <begin position="476"/>
        <end position="497"/>
    </location>
</feature>
<dbReference type="Pfam" id="PF12796">
    <property type="entry name" value="Ank_2"/>
    <property type="match status" value="1"/>
</dbReference>
<gene>
    <name evidence="3" type="ORF">QR46_4876</name>
</gene>
<dbReference type="Gene3D" id="1.25.40.20">
    <property type="entry name" value="Ankyrin repeat-containing domain"/>
    <property type="match status" value="1"/>
</dbReference>
<dbReference type="InterPro" id="IPR011009">
    <property type="entry name" value="Kinase-like_dom_sf"/>
</dbReference>
<dbReference type="PROSITE" id="PS50297">
    <property type="entry name" value="ANK_REP_REGION"/>
    <property type="match status" value="1"/>
</dbReference>
<accession>A0A132NM66</accession>
<dbReference type="PANTHER" id="PTHR24120">
    <property type="entry name" value="GH07239P"/>
    <property type="match status" value="1"/>
</dbReference>
<dbReference type="InterPro" id="IPR036770">
    <property type="entry name" value="Ankyrin_rpt-contain_sf"/>
</dbReference>
<evidence type="ECO:0000313" key="3">
    <source>
        <dbReference type="EMBL" id="KWX11169.1"/>
    </source>
</evidence>
<protein>
    <submittedName>
        <fullName evidence="3">Kinase/ NEK / Serine/threonine protein kinase</fullName>
    </submittedName>
</protein>
<dbReference type="PROSITE" id="PS50011">
    <property type="entry name" value="PROTEIN_KINASE_DOM"/>
    <property type="match status" value="1"/>
</dbReference>
<keyword evidence="3" id="KW-0723">Serine/threonine-protein kinase</keyword>
<evidence type="ECO:0000313" key="4">
    <source>
        <dbReference type="Proteomes" id="UP000070089"/>
    </source>
</evidence>
<organism evidence="3 4">
    <name type="scientific">Giardia duodenalis assemblage B</name>
    <dbReference type="NCBI Taxonomy" id="1394984"/>
    <lineage>
        <taxon>Eukaryota</taxon>
        <taxon>Metamonada</taxon>
        <taxon>Diplomonadida</taxon>
        <taxon>Hexamitidae</taxon>
        <taxon>Giardiinae</taxon>
        <taxon>Giardia</taxon>
    </lineage>
</organism>
<dbReference type="VEuPathDB" id="GiardiaDB:QR46_4876"/>
<dbReference type="AlphaFoldDB" id="A0A132NM66"/>
<keyword evidence="1" id="KW-0040">ANK repeat</keyword>
<keyword evidence="3" id="KW-0418">Kinase</keyword>
<dbReference type="SMART" id="SM00248">
    <property type="entry name" value="ANK"/>
    <property type="match status" value="6"/>
</dbReference>
<sequence length="594" mass="67249">MDVYIPPTLILKRTMSSRNEDFVCLVRSQLSNKLFVIRGIYLHSMTPSQLDALAQLRKIVSQIEHPVLLNHFKIDQGIANKYFIHSEYCELGSLESELLQRRKDSEYIDELLIWEYIAQLVDLTIFIVNQIGAENIDQQFFLYRFFKPSNIFVCENGCIKTGDYGFFSPPTRHTEVFRVGKWINYIAPEVFRGQAPTLRSAVFSLGCVVYALCTCTDPCLFDIGETEIVPPKVSPSLVIPVQYSLALRNLMHDMLKINPKDRVTFNKIARHKLIEEARYRVKAKRPSQQQHTTSAPDEMVKTSLVTSSEIPVAKLNTIGTEVQHEHQATSLPKLRHRIINPVITEKGVINSQGHQLYFLRTAGMPKKYIQRYKSTTNVLHYAASICNLDLLERRLDFAGGFDDDGRTALMICVEVGFMKGLMVLLEHEAGKRCKNIYKYESVISMHPNALTIAATRGSLEFVKELYDIEGTDRNPDGLTPLMCAAINGKLDVVKFLVVKQSRLRSPGGRTALMHAAEHGHTRCVETLCAWEIGLQDDNGMTALMLSAINGHLGCVRQLCNMEGNVRNKNNLLAVDLVNANRYQSIYKVLYDVEG</sequence>
<dbReference type="SMART" id="SM00220">
    <property type="entry name" value="S_TKc"/>
    <property type="match status" value="1"/>
</dbReference>
<name>A0A132NM66_GIAIN</name>
<proteinExistence type="predicted"/>
<keyword evidence="3" id="KW-0808">Transferase</keyword>
<dbReference type="GO" id="GO:0004674">
    <property type="term" value="F:protein serine/threonine kinase activity"/>
    <property type="evidence" value="ECO:0007669"/>
    <property type="project" value="UniProtKB-KW"/>
</dbReference>
<feature type="domain" description="Protein kinase" evidence="2">
    <location>
        <begin position="9"/>
        <end position="274"/>
    </location>
</feature>
<dbReference type="Gene3D" id="1.10.510.10">
    <property type="entry name" value="Transferase(Phosphotransferase) domain 1"/>
    <property type="match status" value="1"/>
</dbReference>
<dbReference type="SUPFAM" id="SSF56112">
    <property type="entry name" value="Protein kinase-like (PK-like)"/>
    <property type="match status" value="1"/>
</dbReference>
<dbReference type="OrthoDB" id="194358at2759"/>
<dbReference type="PROSITE" id="PS50088">
    <property type="entry name" value="ANK_REPEAT"/>
    <property type="match status" value="1"/>
</dbReference>
<reference evidence="3 4" key="1">
    <citation type="journal article" date="2015" name="Mol. Biochem. Parasitol.">
        <title>Identification of polymorphic genes for use in assemblage B genotyping assays through comparative genomics of multiple assemblage B Giardia duodenalis isolates.</title>
        <authorList>
            <person name="Wielinga C."/>
            <person name="Thompson R.C."/>
            <person name="Monis P."/>
            <person name="Ryan U."/>
        </authorList>
    </citation>
    <scope>NUCLEOTIDE SEQUENCE [LARGE SCALE GENOMIC DNA]</scope>
    <source>
        <strain evidence="3 4">BAH15c1</strain>
    </source>
</reference>
<dbReference type="InterPro" id="IPR002110">
    <property type="entry name" value="Ankyrin_rpt"/>
</dbReference>
<evidence type="ECO:0000256" key="1">
    <source>
        <dbReference type="PROSITE-ProRule" id="PRU00023"/>
    </source>
</evidence>
<dbReference type="GO" id="GO:0005524">
    <property type="term" value="F:ATP binding"/>
    <property type="evidence" value="ECO:0007669"/>
    <property type="project" value="InterPro"/>
</dbReference>
<dbReference type="PANTHER" id="PTHR24120:SF4">
    <property type="entry name" value="GH07239P"/>
    <property type="match status" value="1"/>
</dbReference>
<dbReference type="Pfam" id="PF00023">
    <property type="entry name" value="Ank"/>
    <property type="match status" value="1"/>
</dbReference>
<dbReference type="EMBL" id="JXTI01000269">
    <property type="protein sequence ID" value="KWX11169.1"/>
    <property type="molecule type" value="Genomic_DNA"/>
</dbReference>
<dbReference type="Pfam" id="PF00069">
    <property type="entry name" value="Pkinase"/>
    <property type="match status" value="1"/>
</dbReference>
<dbReference type="Proteomes" id="UP000070089">
    <property type="component" value="Unassembled WGS sequence"/>
</dbReference>
<comment type="caution">
    <text evidence="3">The sequence shown here is derived from an EMBL/GenBank/DDBJ whole genome shotgun (WGS) entry which is preliminary data.</text>
</comment>
<dbReference type="InterPro" id="IPR000719">
    <property type="entry name" value="Prot_kinase_dom"/>
</dbReference>